<protein>
    <submittedName>
        <fullName evidence="1">Uncharacterized protein</fullName>
    </submittedName>
</protein>
<dbReference type="RefSeq" id="WP_198746773.1">
    <property type="nucleotide sequence ID" value="NZ_JAEHTE010000002.1"/>
</dbReference>
<dbReference type="AlphaFoldDB" id="A0A8I1EDA4"/>
<gene>
    <name evidence="1" type="ORF">JEU22_04475</name>
</gene>
<name>A0A8I1EDA4_PSEPU</name>
<evidence type="ECO:0000313" key="1">
    <source>
        <dbReference type="EMBL" id="MBI6883159.1"/>
    </source>
</evidence>
<evidence type="ECO:0000313" key="2">
    <source>
        <dbReference type="Proteomes" id="UP000637061"/>
    </source>
</evidence>
<dbReference type="Proteomes" id="UP000637061">
    <property type="component" value="Unassembled WGS sequence"/>
</dbReference>
<dbReference type="EMBL" id="JAEHTE010000002">
    <property type="protein sequence ID" value="MBI6883159.1"/>
    <property type="molecule type" value="Genomic_DNA"/>
</dbReference>
<organism evidence="1 2">
    <name type="scientific">Pseudomonas putida</name>
    <name type="common">Arthrobacter siderocapsulatus</name>
    <dbReference type="NCBI Taxonomy" id="303"/>
    <lineage>
        <taxon>Bacteria</taxon>
        <taxon>Pseudomonadati</taxon>
        <taxon>Pseudomonadota</taxon>
        <taxon>Gammaproteobacteria</taxon>
        <taxon>Pseudomonadales</taxon>
        <taxon>Pseudomonadaceae</taxon>
        <taxon>Pseudomonas</taxon>
    </lineage>
</organism>
<accession>A0A8I1EDA4</accession>
<sequence length="87" mass="9831">MREGKLVSLPGYQRKGIALRVTAKDIKTTGVQVRRPGVYIFSGYWYGEDPKDFRSYGKIHHMKGFGRYIGSIKGGLRGHFAAKRLLS</sequence>
<comment type="caution">
    <text evidence="1">The sequence shown here is derived from an EMBL/GenBank/DDBJ whole genome shotgun (WGS) entry which is preliminary data.</text>
</comment>
<reference evidence="1" key="1">
    <citation type="submission" date="2020-12" db="EMBL/GenBank/DDBJ databases">
        <title>Enhanced detection system for hospital associated transmission using whole genome sequencing surveillance.</title>
        <authorList>
            <person name="Harrison L.H."/>
            <person name="Van Tyne D."/>
            <person name="Marsh J.W."/>
            <person name="Griffith M.P."/>
            <person name="Snyder D.J."/>
            <person name="Cooper V.S."/>
            <person name="Mustapha M."/>
        </authorList>
    </citation>
    <scope>NUCLEOTIDE SEQUENCE</scope>
    <source>
        <strain evidence="1">PSB00042</strain>
    </source>
</reference>
<proteinExistence type="predicted"/>